<sequence>MFSKWKVAITRKFEANGIKPRGIELYAAIFTLAIYFCICNFMLVYPWHNIMVDTGILAYLVYLKMFLDSL</sequence>
<dbReference type="STRING" id="1423804.FD14_GL002105"/>
<dbReference type="EMBL" id="AYZM01000158">
    <property type="protein sequence ID" value="KRN18241.1"/>
    <property type="molecule type" value="Genomic_DNA"/>
</dbReference>
<organism evidence="2 3">
    <name type="scientific">Secundilactobacillus similis DSM 23365 = JCM 2765</name>
    <dbReference type="NCBI Taxonomy" id="1423804"/>
    <lineage>
        <taxon>Bacteria</taxon>
        <taxon>Bacillati</taxon>
        <taxon>Bacillota</taxon>
        <taxon>Bacilli</taxon>
        <taxon>Lactobacillales</taxon>
        <taxon>Lactobacillaceae</taxon>
        <taxon>Secundilactobacillus</taxon>
    </lineage>
</organism>
<keyword evidence="3" id="KW-1185">Reference proteome</keyword>
<keyword evidence="1" id="KW-0472">Membrane</keyword>
<comment type="caution">
    <text evidence="2">The sequence shown here is derived from an EMBL/GenBank/DDBJ whole genome shotgun (WGS) entry which is preliminary data.</text>
</comment>
<keyword evidence="1" id="KW-1133">Transmembrane helix</keyword>
<dbReference type="Proteomes" id="UP000051442">
    <property type="component" value="Unassembled WGS sequence"/>
</dbReference>
<dbReference type="RefSeq" id="WP_054732845.1">
    <property type="nucleotide sequence ID" value="NZ_AYZM01000158.1"/>
</dbReference>
<feature type="transmembrane region" description="Helical" evidence="1">
    <location>
        <begin position="21"/>
        <end position="44"/>
    </location>
</feature>
<accession>A0A0R2EQ84</accession>
<evidence type="ECO:0000256" key="1">
    <source>
        <dbReference type="SAM" id="Phobius"/>
    </source>
</evidence>
<dbReference type="PATRIC" id="fig|1423804.4.peg.2287"/>
<gene>
    <name evidence="2" type="ORF">FD14_GL002105</name>
</gene>
<proteinExistence type="predicted"/>
<reference evidence="2 3" key="1">
    <citation type="journal article" date="2015" name="Genome Announc.">
        <title>Expanding the biotechnology potential of lactobacilli through comparative genomics of 213 strains and associated genera.</title>
        <authorList>
            <person name="Sun Z."/>
            <person name="Harris H.M."/>
            <person name="McCann A."/>
            <person name="Guo C."/>
            <person name="Argimon S."/>
            <person name="Zhang W."/>
            <person name="Yang X."/>
            <person name="Jeffery I.B."/>
            <person name="Cooney J.C."/>
            <person name="Kagawa T.F."/>
            <person name="Liu W."/>
            <person name="Song Y."/>
            <person name="Salvetti E."/>
            <person name="Wrobel A."/>
            <person name="Rasinkangas P."/>
            <person name="Parkhill J."/>
            <person name="Rea M.C."/>
            <person name="O'Sullivan O."/>
            <person name="Ritari J."/>
            <person name="Douillard F.P."/>
            <person name="Paul Ross R."/>
            <person name="Yang R."/>
            <person name="Briner A.E."/>
            <person name="Felis G.E."/>
            <person name="de Vos W.M."/>
            <person name="Barrangou R."/>
            <person name="Klaenhammer T.R."/>
            <person name="Caufield P.W."/>
            <person name="Cui Y."/>
            <person name="Zhang H."/>
            <person name="O'Toole P.W."/>
        </authorList>
    </citation>
    <scope>NUCLEOTIDE SEQUENCE [LARGE SCALE GENOMIC DNA]</scope>
    <source>
        <strain evidence="2 3">DSM 23365</strain>
    </source>
</reference>
<evidence type="ECO:0000313" key="2">
    <source>
        <dbReference type="EMBL" id="KRN18241.1"/>
    </source>
</evidence>
<protein>
    <submittedName>
        <fullName evidence="2">Uncharacterized protein</fullName>
    </submittedName>
</protein>
<evidence type="ECO:0000313" key="3">
    <source>
        <dbReference type="Proteomes" id="UP000051442"/>
    </source>
</evidence>
<name>A0A0R2EQ84_9LACO</name>
<keyword evidence="1" id="KW-0812">Transmembrane</keyword>
<dbReference type="AlphaFoldDB" id="A0A0R2EQ84"/>